<dbReference type="AlphaFoldDB" id="A0A381PZ86"/>
<protein>
    <recommendedName>
        <fullName evidence="2">Peroxidase</fullName>
    </recommendedName>
</protein>
<dbReference type="EMBL" id="UINC01001150">
    <property type="protein sequence ID" value="SUZ72356.1"/>
    <property type="molecule type" value="Genomic_DNA"/>
</dbReference>
<organism evidence="1">
    <name type="scientific">marine metagenome</name>
    <dbReference type="NCBI Taxonomy" id="408172"/>
    <lineage>
        <taxon>unclassified sequences</taxon>
        <taxon>metagenomes</taxon>
        <taxon>ecological metagenomes</taxon>
    </lineage>
</organism>
<name>A0A381PZ86_9ZZZZ</name>
<gene>
    <name evidence="1" type="ORF">METZ01_LOCUS25210</name>
</gene>
<sequence>MAAAIEGDWETAPINDKRKAMLRYAVKLTQTPADMSANDVVVLREAGFTDRDVLDIVEVTAYYAYANRIADGLGIPDEDWIGD</sequence>
<accession>A0A381PZ86</accession>
<proteinExistence type="predicted"/>
<evidence type="ECO:0008006" key="2">
    <source>
        <dbReference type="Google" id="ProtNLM"/>
    </source>
</evidence>
<dbReference type="InterPro" id="IPR029032">
    <property type="entry name" value="AhpD-like"/>
</dbReference>
<dbReference type="Gene3D" id="1.20.1290.10">
    <property type="entry name" value="AhpD-like"/>
    <property type="match status" value="1"/>
</dbReference>
<reference evidence="1" key="1">
    <citation type="submission" date="2018-05" db="EMBL/GenBank/DDBJ databases">
        <authorList>
            <person name="Lanie J.A."/>
            <person name="Ng W.-L."/>
            <person name="Kazmierczak K.M."/>
            <person name="Andrzejewski T.M."/>
            <person name="Davidsen T.M."/>
            <person name="Wayne K.J."/>
            <person name="Tettelin H."/>
            <person name="Glass J.I."/>
            <person name="Rusch D."/>
            <person name="Podicherti R."/>
            <person name="Tsui H.-C.T."/>
            <person name="Winkler M.E."/>
        </authorList>
    </citation>
    <scope>NUCLEOTIDE SEQUENCE</scope>
</reference>
<dbReference type="PANTHER" id="PTHR35446:SF2">
    <property type="entry name" value="CARBOXYMUCONOLACTONE DECARBOXYLASE-LIKE DOMAIN-CONTAINING PROTEIN"/>
    <property type="match status" value="1"/>
</dbReference>
<evidence type="ECO:0000313" key="1">
    <source>
        <dbReference type="EMBL" id="SUZ72356.1"/>
    </source>
</evidence>
<dbReference type="PANTHER" id="PTHR35446">
    <property type="entry name" value="SI:CH211-175M2.5"/>
    <property type="match status" value="1"/>
</dbReference>
<dbReference type="SUPFAM" id="SSF69118">
    <property type="entry name" value="AhpD-like"/>
    <property type="match status" value="1"/>
</dbReference>